<feature type="transmembrane region" description="Helical" evidence="1">
    <location>
        <begin position="275"/>
        <end position="293"/>
    </location>
</feature>
<feature type="transmembrane region" description="Helical" evidence="1">
    <location>
        <begin position="152"/>
        <end position="177"/>
    </location>
</feature>
<comment type="caution">
    <text evidence="2">The sequence shown here is derived from an EMBL/GenBank/DDBJ whole genome shotgun (WGS) entry which is preliminary data.</text>
</comment>
<evidence type="ECO:0000313" key="2">
    <source>
        <dbReference type="EMBL" id="MBA3927411.1"/>
    </source>
</evidence>
<reference evidence="2 3" key="2">
    <citation type="submission" date="2020-08" db="EMBL/GenBank/DDBJ databases">
        <title>Listeria ohnekaius sp. nov. and Listeria portnoyii sp. nov. isolated from non-agricultural and natural environments.</title>
        <authorList>
            <person name="Weller D."/>
            <person name="Belias A.M."/>
            <person name="Liao J."/>
            <person name="Guo S."/>
            <person name="Orsi R.H."/>
            <person name="Wiedmann M."/>
        </authorList>
    </citation>
    <scope>NUCLEOTIDE SEQUENCE [LARGE SCALE GENOMIC DNA]</scope>
    <source>
        <strain evidence="2 3">FSL W9-0585</strain>
    </source>
</reference>
<dbReference type="EMBL" id="JABJVM010000018">
    <property type="protein sequence ID" value="MBA3927411.1"/>
    <property type="molecule type" value="Genomic_DNA"/>
</dbReference>
<feature type="transmembrane region" description="Helical" evidence="1">
    <location>
        <begin position="110"/>
        <end position="132"/>
    </location>
</feature>
<proteinExistence type="predicted"/>
<keyword evidence="1" id="KW-1133">Transmembrane helix</keyword>
<keyword evidence="1" id="KW-0812">Transmembrane</keyword>
<dbReference type="AlphaFoldDB" id="A0A7W1T8M5"/>
<feature type="transmembrane region" description="Helical" evidence="1">
    <location>
        <begin position="225"/>
        <end position="243"/>
    </location>
</feature>
<evidence type="ECO:0000313" key="3">
    <source>
        <dbReference type="Proteomes" id="UP000548787"/>
    </source>
</evidence>
<dbReference type="RefSeq" id="WP_181677498.1">
    <property type="nucleotide sequence ID" value="NZ_JABJVM010000018.1"/>
</dbReference>
<gene>
    <name evidence="2" type="ORF">HPK16_13755</name>
</gene>
<name>A0A7W1T8M5_9LIST</name>
<feature type="transmembrane region" description="Helical" evidence="1">
    <location>
        <begin position="21"/>
        <end position="40"/>
    </location>
</feature>
<organism evidence="2 3">
    <name type="scientific">Listeria rustica</name>
    <dbReference type="NCBI Taxonomy" id="2713503"/>
    <lineage>
        <taxon>Bacteria</taxon>
        <taxon>Bacillati</taxon>
        <taxon>Bacillota</taxon>
        <taxon>Bacilli</taxon>
        <taxon>Bacillales</taxon>
        <taxon>Listeriaceae</taxon>
        <taxon>Listeria</taxon>
    </lineage>
</organism>
<reference evidence="2 3" key="1">
    <citation type="submission" date="2020-05" db="EMBL/GenBank/DDBJ databases">
        <authorList>
            <person name="Carlin C.R."/>
        </authorList>
    </citation>
    <scope>NUCLEOTIDE SEQUENCE [LARGE SCALE GENOMIC DNA]</scope>
    <source>
        <strain evidence="2 3">FSL W9-0585</strain>
    </source>
</reference>
<keyword evidence="3" id="KW-1185">Reference proteome</keyword>
<dbReference type="Proteomes" id="UP000548787">
    <property type="component" value="Unassembled WGS sequence"/>
</dbReference>
<accession>A0A7W1T8M5</accession>
<evidence type="ECO:0000256" key="1">
    <source>
        <dbReference type="SAM" id="Phobius"/>
    </source>
</evidence>
<keyword evidence="1" id="KW-0472">Membrane</keyword>
<sequence length="308" mass="34414">MKNLGHVITEQFSYQRKSRRLLWLLLGILVTCCLSSLNQYEAWKAPNEDLKEMLEANKSIGYTLEQALATDQVITKEDGVETSNNPIKYAYYEAKTQKAALNPWNAPNQFFTSLAVVVLPVIWGLYCILTTLGANKAARADRSYGSSFLGKLIALCITGIGVVIFTTILSILVQFAANAMLGIHVNTPAPDLAKLPIQTAYQCLVFTLFASFFFFLATWTKSQKISILVLVIYMLLIPNLGGFDLKNLLLLTIGDIYNTSASTMDIMKGQPTDMWLGYTIIVCLWIGLGFFTYQYTKLKRDPKATIPR</sequence>
<protein>
    <submittedName>
        <fullName evidence="2">Uncharacterized protein</fullName>
    </submittedName>
</protein>
<feature type="transmembrane region" description="Helical" evidence="1">
    <location>
        <begin position="197"/>
        <end position="218"/>
    </location>
</feature>